<reference evidence="2" key="2">
    <citation type="submission" date="2025-09" db="UniProtKB">
        <authorList>
            <consortium name="Ensembl"/>
        </authorList>
    </citation>
    <scope>IDENTIFICATION</scope>
</reference>
<dbReference type="SUPFAM" id="SSF56436">
    <property type="entry name" value="C-type lectin-like"/>
    <property type="match status" value="1"/>
</dbReference>
<dbReference type="InterPro" id="IPR016186">
    <property type="entry name" value="C-type_lectin-like/link_sf"/>
</dbReference>
<organism evidence="2 3">
    <name type="scientific">Cyprinodon variegatus</name>
    <name type="common">Sheepshead minnow</name>
    <dbReference type="NCBI Taxonomy" id="28743"/>
    <lineage>
        <taxon>Eukaryota</taxon>
        <taxon>Metazoa</taxon>
        <taxon>Chordata</taxon>
        <taxon>Craniata</taxon>
        <taxon>Vertebrata</taxon>
        <taxon>Euteleostomi</taxon>
        <taxon>Actinopterygii</taxon>
        <taxon>Neopterygii</taxon>
        <taxon>Teleostei</taxon>
        <taxon>Neoteleostei</taxon>
        <taxon>Acanthomorphata</taxon>
        <taxon>Ovalentaria</taxon>
        <taxon>Atherinomorphae</taxon>
        <taxon>Cyprinodontiformes</taxon>
        <taxon>Cyprinodontidae</taxon>
        <taxon>Cyprinodon</taxon>
    </lineage>
</organism>
<evidence type="ECO:0000313" key="2">
    <source>
        <dbReference type="Ensembl" id="ENSCVAP00000001625.1"/>
    </source>
</evidence>
<dbReference type="AlphaFoldDB" id="A0A3Q2FEE0"/>
<keyword evidence="3" id="KW-1185">Reference proteome</keyword>
<evidence type="ECO:0000313" key="3">
    <source>
        <dbReference type="Proteomes" id="UP000265020"/>
    </source>
</evidence>
<dbReference type="Ensembl" id="ENSCVAT00000013118.1">
    <property type="protein sequence ID" value="ENSCVAP00000001625.1"/>
    <property type="gene ID" value="ENSCVAG00000002618.1"/>
</dbReference>
<dbReference type="PANTHER" id="PTHR45784">
    <property type="entry name" value="C-TYPE LECTIN DOMAIN FAMILY 20 MEMBER A-RELATED"/>
    <property type="match status" value="1"/>
</dbReference>
<reference evidence="2" key="1">
    <citation type="submission" date="2025-08" db="UniProtKB">
        <authorList>
            <consortium name="Ensembl"/>
        </authorList>
    </citation>
    <scope>IDENTIFICATION</scope>
</reference>
<dbReference type="GeneTree" id="ENSGT00940000174504"/>
<dbReference type="InterPro" id="IPR001304">
    <property type="entry name" value="C-type_lectin-like"/>
</dbReference>
<dbReference type="PROSITE" id="PS50041">
    <property type="entry name" value="C_TYPE_LECTIN_2"/>
    <property type="match status" value="1"/>
</dbReference>
<dbReference type="InterPro" id="IPR016187">
    <property type="entry name" value="CTDL_fold"/>
</dbReference>
<dbReference type="Proteomes" id="UP000265020">
    <property type="component" value="Unassembled WGS sequence"/>
</dbReference>
<feature type="domain" description="C-type lectin" evidence="1">
    <location>
        <begin position="62"/>
        <end position="169"/>
    </location>
</feature>
<accession>A0A3Q2FEE0</accession>
<name>A0A3Q2FEE0_CYPVA</name>
<proteinExistence type="predicted"/>
<protein>
    <recommendedName>
        <fullName evidence="1">C-type lectin domain-containing protein</fullName>
    </recommendedName>
</protein>
<dbReference type="PANTHER" id="PTHR45784:SF3">
    <property type="entry name" value="C-TYPE LECTIN DOMAIN FAMILY 4 MEMBER K-LIKE-RELATED"/>
    <property type="match status" value="1"/>
</dbReference>
<sequence>MVRGTTQRDGFFLPAQAFLKLCVIKVKISIITIFKSIIRHVISAQHHPKMSPLTGSRLGPEFVYVHTRMNWSSAQLYCRKNFVDLATIKNYRDNKQVHGLIPTYKYPWIGLYIEPNHHWSDGSRVLFTSWDTTGILIGSRAVICGSTSTGRSGRWKMLSCETRLPFVCYGPPGELTFKMVNNNKQRVDR</sequence>
<dbReference type="SMART" id="SM00034">
    <property type="entry name" value="CLECT"/>
    <property type="match status" value="1"/>
</dbReference>
<evidence type="ECO:0000259" key="1">
    <source>
        <dbReference type="PROSITE" id="PS50041"/>
    </source>
</evidence>
<dbReference type="Pfam" id="PF00059">
    <property type="entry name" value="Lectin_C"/>
    <property type="match status" value="1"/>
</dbReference>
<dbReference type="Gene3D" id="3.10.100.10">
    <property type="entry name" value="Mannose-Binding Protein A, subunit A"/>
    <property type="match status" value="1"/>
</dbReference>